<evidence type="ECO:0000256" key="8">
    <source>
        <dbReference type="SAM" id="MobiDB-lite"/>
    </source>
</evidence>
<keyword evidence="3 10" id="KW-0732">Signal</keyword>
<feature type="transmembrane region" description="Helical" evidence="9">
    <location>
        <begin position="488"/>
        <end position="507"/>
    </location>
</feature>
<evidence type="ECO:0000256" key="1">
    <source>
        <dbReference type="ARBA" id="ARBA00004151"/>
    </source>
</evidence>
<evidence type="ECO:0000256" key="10">
    <source>
        <dbReference type="SAM" id="SignalP"/>
    </source>
</evidence>
<dbReference type="RefSeq" id="XP_035671198.1">
    <property type="nucleotide sequence ID" value="XM_035815305.1"/>
</dbReference>
<protein>
    <submittedName>
        <fullName evidence="14">Protein ERGIC-53-like</fullName>
    </submittedName>
</protein>
<proteinExistence type="predicted"/>
<dbReference type="EMBL" id="GG666504">
    <property type="protein sequence ID" value="EEN61528.1"/>
    <property type="molecule type" value="Genomic_DNA"/>
</dbReference>
<evidence type="ECO:0000313" key="14">
    <source>
        <dbReference type="RefSeq" id="XP_035671198.1"/>
    </source>
</evidence>
<organism>
    <name type="scientific">Branchiostoma floridae</name>
    <name type="common">Florida lancelet</name>
    <name type="synonym">Amphioxus</name>
    <dbReference type="NCBI Taxonomy" id="7739"/>
    <lineage>
        <taxon>Eukaryota</taxon>
        <taxon>Metazoa</taxon>
        <taxon>Chordata</taxon>
        <taxon>Cephalochordata</taxon>
        <taxon>Leptocardii</taxon>
        <taxon>Amphioxiformes</taxon>
        <taxon>Branchiostomatidae</taxon>
        <taxon>Branchiostoma</taxon>
    </lineage>
</organism>
<feature type="chain" id="PRO_5044729185" evidence="10">
    <location>
        <begin position="25"/>
        <end position="519"/>
    </location>
</feature>
<dbReference type="InterPro" id="IPR051136">
    <property type="entry name" value="Intracellular_Lectin-GPT"/>
</dbReference>
<dbReference type="InterPro" id="IPR005052">
    <property type="entry name" value="Lectin_leg"/>
</dbReference>
<dbReference type="KEGG" id="bfo:118412437"/>
<evidence type="ECO:0000256" key="2">
    <source>
        <dbReference type="ARBA" id="ARBA00022692"/>
    </source>
</evidence>
<dbReference type="OMA" id="WSAEFQF"/>
<dbReference type="eggNOG" id="KOG3838">
    <property type="taxonomic scope" value="Eukaryota"/>
</dbReference>
<dbReference type="GO" id="GO:0005789">
    <property type="term" value="C:endoplasmic reticulum membrane"/>
    <property type="evidence" value="ECO:0000318"/>
    <property type="project" value="GO_Central"/>
</dbReference>
<dbReference type="OrthoDB" id="10265193at2759"/>
<dbReference type="PROSITE" id="PS51328">
    <property type="entry name" value="L_LECTIN_LIKE"/>
    <property type="match status" value="1"/>
</dbReference>
<evidence type="ECO:0000259" key="11">
    <source>
        <dbReference type="PROSITE" id="PS51328"/>
    </source>
</evidence>
<dbReference type="GO" id="GO:0006888">
    <property type="term" value="P:endoplasmic reticulum to Golgi vesicle-mediated transport"/>
    <property type="evidence" value="ECO:0000318"/>
    <property type="project" value="GO_Central"/>
</dbReference>
<keyword evidence="13" id="KW-1185">Reference proteome</keyword>
<feature type="signal peptide" evidence="10">
    <location>
        <begin position="1"/>
        <end position="24"/>
    </location>
</feature>
<dbReference type="GO" id="GO:0030134">
    <property type="term" value="C:COPII-coated ER to Golgi transport vesicle"/>
    <property type="evidence" value="ECO:0000318"/>
    <property type="project" value="GO_Central"/>
</dbReference>
<dbReference type="FunFam" id="2.60.120.200:FF:000028">
    <property type="entry name" value="Blast:Protein ERGIC-53"/>
    <property type="match status" value="1"/>
</dbReference>
<evidence type="ECO:0000256" key="6">
    <source>
        <dbReference type="ARBA" id="ARBA00023136"/>
    </source>
</evidence>
<dbReference type="STRING" id="7739.C3YDQ9"/>
<dbReference type="Proteomes" id="UP000001554">
    <property type="component" value="Chromosome 3"/>
</dbReference>
<dbReference type="CDD" id="cd06902">
    <property type="entry name" value="lectin_ERGIC-53_ERGL"/>
    <property type="match status" value="1"/>
</dbReference>
<dbReference type="GO" id="GO:0005793">
    <property type="term" value="C:endoplasmic reticulum-Golgi intermediate compartment"/>
    <property type="evidence" value="ECO:0000318"/>
    <property type="project" value="GO_Central"/>
</dbReference>
<dbReference type="AlphaFoldDB" id="C3YDQ9"/>
<dbReference type="Pfam" id="PF03388">
    <property type="entry name" value="Lectin_leg-like"/>
    <property type="match status" value="1"/>
</dbReference>
<dbReference type="GeneID" id="118412437"/>
<evidence type="ECO:0000313" key="12">
    <source>
        <dbReference type="EMBL" id="EEN61528.1"/>
    </source>
</evidence>
<feature type="domain" description="L-type lectin-like" evidence="11">
    <location>
        <begin position="29"/>
        <end position="252"/>
    </location>
</feature>
<evidence type="ECO:0000256" key="5">
    <source>
        <dbReference type="ARBA" id="ARBA00022989"/>
    </source>
</evidence>
<dbReference type="PANTHER" id="PTHR12223">
    <property type="entry name" value="VESICULAR MANNOSE-BINDING LECTIN"/>
    <property type="match status" value="1"/>
</dbReference>
<keyword evidence="5 9" id="KW-1133">Transmembrane helix</keyword>
<reference evidence="13" key="2">
    <citation type="journal article" date="2020" name="Nat. Ecol. Evol.">
        <title>Deeply conserved synteny resolves early events in vertebrate evolution.</title>
        <authorList>
            <person name="Simakov O."/>
            <person name="Marletaz F."/>
            <person name="Yue J.X."/>
            <person name="O'Connell B."/>
            <person name="Jenkins J."/>
            <person name="Brandt A."/>
            <person name="Calef R."/>
            <person name="Tung C.H."/>
            <person name="Huang T.K."/>
            <person name="Schmutz J."/>
            <person name="Satoh N."/>
            <person name="Yu J.K."/>
            <person name="Putnam N.H."/>
            <person name="Green R.E."/>
            <person name="Rokhsar D.S."/>
        </authorList>
    </citation>
    <scope>NUCLEOTIDE SEQUENCE [LARGE SCALE GENOMIC DNA]</scope>
    <source>
        <strain evidence="13">S238N-H82</strain>
    </source>
</reference>
<dbReference type="Gene3D" id="2.60.120.200">
    <property type="match status" value="1"/>
</dbReference>
<evidence type="ECO:0000313" key="13">
    <source>
        <dbReference type="Proteomes" id="UP000001554"/>
    </source>
</evidence>
<keyword evidence="7" id="KW-1015">Disulfide bond</keyword>
<evidence type="ECO:0000256" key="3">
    <source>
        <dbReference type="ARBA" id="ARBA00022729"/>
    </source>
</evidence>
<accession>C3YDQ9</accession>
<keyword evidence="2 9" id="KW-0812">Transmembrane</keyword>
<dbReference type="GO" id="GO:0005537">
    <property type="term" value="F:D-mannose binding"/>
    <property type="evidence" value="ECO:0000318"/>
    <property type="project" value="GO_Central"/>
</dbReference>
<keyword evidence="6 9" id="KW-0472">Membrane</keyword>
<evidence type="ECO:0000256" key="7">
    <source>
        <dbReference type="ARBA" id="ARBA00023157"/>
    </source>
</evidence>
<comment type="subcellular location">
    <subcellularLocation>
        <location evidence="1">Endoplasmic reticulum-Golgi intermediate compartment membrane</location>
        <topology evidence="1">Single-pass type I membrane protein</topology>
    </subcellularLocation>
</comment>
<dbReference type="InterPro" id="IPR013320">
    <property type="entry name" value="ConA-like_dom_sf"/>
</dbReference>
<sequence>MAATGRLVDAFLLIFFVFLGSTSSQTPHKRFEYKLSFKGPHLVQKNGKIPFWDYSGHAIASDEQVRITPSLRSKRGNVWSTYINGHDHWYIEVTIRVTGRGRIGADGLAIWYTKTRGVDGPVYGSSDRWNGVGVFFDSFDNDNQHNNPYVLVMQNDGTKSYNHANDGLTQQLGGCLRDFRNKPYPVRAKLEYYQNRLTLWYNNGMTPNKDEYELCMQAHEVHLEKGGFFGVSAATGGLADDHDVLSFLFYSLTPPTSEVPGKEGFITDEERERFTGEFDQYQQKFEKQREEYVKEHPDAQVEAEFDAVFEREEERELRLIFEGQEKIHKTVRDLQRKLDEIIGRQERTLSLVSTVQQNMPSAGSVQPASGGGGQPAPAMPIQRHEVDAVLSAQRELTQGLRDLRSKVDTIHNRAATIETNQQRQLQGQGQGGGGGGGGPDFDPLILPELRDNLHHVKRDVSSLLIQRPGSQQLSCPPIPEYPQCITPVYFLVLIFVQSALFVVYLAYKSKQEAANKKFY</sequence>
<evidence type="ECO:0000256" key="4">
    <source>
        <dbReference type="ARBA" id="ARBA00022734"/>
    </source>
</evidence>
<reference evidence="14" key="3">
    <citation type="submission" date="2025-04" db="UniProtKB">
        <authorList>
            <consortium name="RefSeq"/>
        </authorList>
    </citation>
    <scope>IDENTIFICATION</scope>
    <source>
        <strain evidence="14">S238N-H82</strain>
        <tissue evidence="14">Testes</tissue>
    </source>
</reference>
<feature type="region of interest" description="Disordered" evidence="8">
    <location>
        <begin position="418"/>
        <end position="442"/>
    </location>
</feature>
<dbReference type="SUPFAM" id="SSF49899">
    <property type="entry name" value="Concanavalin A-like lectins/glucanases"/>
    <property type="match status" value="1"/>
</dbReference>
<keyword evidence="4" id="KW-0430">Lectin</keyword>
<dbReference type="PANTHER" id="PTHR12223:SF28">
    <property type="entry name" value="LECTIN, MANNOSE BINDING 1 LIKE"/>
    <property type="match status" value="1"/>
</dbReference>
<name>C3YDQ9_BRAFL</name>
<dbReference type="GO" id="GO:0033116">
    <property type="term" value="C:endoplasmic reticulum-Golgi intermediate compartment membrane"/>
    <property type="evidence" value="ECO:0007669"/>
    <property type="project" value="UniProtKB-SubCell"/>
</dbReference>
<gene>
    <name evidence="14" type="primary">LOC118412437</name>
    <name evidence="12" type="ORF">BRAFLDRAFT_116231</name>
</gene>
<dbReference type="GO" id="GO:0000139">
    <property type="term" value="C:Golgi membrane"/>
    <property type="evidence" value="ECO:0000318"/>
    <property type="project" value="GO_Central"/>
</dbReference>
<feature type="compositionally biased region" description="Gly residues" evidence="8">
    <location>
        <begin position="428"/>
        <end position="439"/>
    </location>
</feature>
<feature type="region of interest" description="Disordered" evidence="8">
    <location>
        <begin position="359"/>
        <end position="379"/>
    </location>
</feature>
<evidence type="ECO:0000256" key="9">
    <source>
        <dbReference type="SAM" id="Phobius"/>
    </source>
</evidence>
<dbReference type="InParanoid" id="C3YDQ9"/>
<reference evidence="12" key="1">
    <citation type="journal article" date="2008" name="Nature">
        <title>The amphioxus genome and the evolution of the chordate karyotype.</title>
        <authorList>
            <consortium name="US DOE Joint Genome Institute (JGI-PGF)"/>
            <person name="Putnam N.H."/>
            <person name="Butts T."/>
            <person name="Ferrier D.E.K."/>
            <person name="Furlong R.F."/>
            <person name="Hellsten U."/>
            <person name="Kawashima T."/>
            <person name="Robinson-Rechavi M."/>
            <person name="Shoguchi E."/>
            <person name="Terry A."/>
            <person name="Yu J.-K."/>
            <person name="Benito-Gutierrez E.L."/>
            <person name="Dubchak I."/>
            <person name="Garcia-Fernandez J."/>
            <person name="Gibson-Brown J.J."/>
            <person name="Grigoriev I.V."/>
            <person name="Horton A.C."/>
            <person name="de Jong P.J."/>
            <person name="Jurka J."/>
            <person name="Kapitonov V.V."/>
            <person name="Kohara Y."/>
            <person name="Kuroki Y."/>
            <person name="Lindquist E."/>
            <person name="Lucas S."/>
            <person name="Osoegawa K."/>
            <person name="Pennacchio L.A."/>
            <person name="Salamov A.A."/>
            <person name="Satou Y."/>
            <person name="Sauka-Spengler T."/>
            <person name="Schmutz J."/>
            <person name="Shin-I T."/>
            <person name="Toyoda A."/>
            <person name="Bronner-Fraser M."/>
            <person name="Fujiyama A."/>
            <person name="Holland L.Z."/>
            <person name="Holland P.W.H."/>
            <person name="Satoh N."/>
            <person name="Rokhsar D.S."/>
        </authorList>
    </citation>
    <scope>NUCLEOTIDE SEQUENCE [LARGE SCALE GENOMIC DNA]</scope>
    <source>
        <strain evidence="12">S238N-H82</strain>
        <tissue evidence="12">Testes</tissue>
    </source>
</reference>